<dbReference type="EMBL" id="VOOS01000003">
    <property type="protein sequence ID" value="TXB65389.1"/>
    <property type="molecule type" value="Genomic_DNA"/>
</dbReference>
<dbReference type="InterPro" id="IPR052016">
    <property type="entry name" value="Bact_Sigma-Reg"/>
</dbReference>
<dbReference type="Pfam" id="PF07228">
    <property type="entry name" value="SpoIIE"/>
    <property type="match status" value="1"/>
</dbReference>
<accession>A0A5C6RTQ6</accession>
<sequence length="407" mass="46174">MNKSNQNIKKRLQLGKLKLSKLLELTKAINNNLPQDDLFKIYKEVLVDDLNIGKILLYNYDGEKWNQELCFGTECNIINAEKDLLGISEIVSSQSINNPNLQEFDVIIPVFHKSHPLAYVLIGDLIGEKIEVSPIIKHLTFIQTFTNLIVVAIENKRLYKKNLKQIAIEKEMELASEMQTMLFPDKLPNNNEIEVAAKYIPHHMVGGDYYDFIQLNRDEIAFCIADVSGKGVSAALIMSNFQASLRSLIKRTSSLTELVTELNCNLISSAKREKFITAFIGKYNCTTRNLQFINAGHNPPLLLIGHQFKELTEGCTILGMFEQLPSITEKNIKIPKNGVLMCFTDGVTEEIDVNNEEFSTQSIEKIILSNKSEAIVNIIDHIIYELNEFKARNEFSDDVALLGLRFK</sequence>
<keyword evidence="4" id="KW-1185">Reference proteome</keyword>
<evidence type="ECO:0000259" key="2">
    <source>
        <dbReference type="SMART" id="SM00331"/>
    </source>
</evidence>
<keyword evidence="1" id="KW-0378">Hydrolase</keyword>
<name>A0A5C6RTQ6_9FLAO</name>
<dbReference type="Gene3D" id="3.60.40.10">
    <property type="entry name" value="PPM-type phosphatase domain"/>
    <property type="match status" value="1"/>
</dbReference>
<dbReference type="Proteomes" id="UP000321721">
    <property type="component" value="Unassembled WGS sequence"/>
</dbReference>
<dbReference type="InterPro" id="IPR036457">
    <property type="entry name" value="PPM-type-like_dom_sf"/>
</dbReference>
<evidence type="ECO:0000256" key="1">
    <source>
        <dbReference type="ARBA" id="ARBA00022801"/>
    </source>
</evidence>
<organism evidence="3 4">
    <name type="scientific">Vicingus serpentipes</name>
    <dbReference type="NCBI Taxonomy" id="1926625"/>
    <lineage>
        <taxon>Bacteria</taxon>
        <taxon>Pseudomonadati</taxon>
        <taxon>Bacteroidota</taxon>
        <taxon>Flavobacteriia</taxon>
        <taxon>Flavobacteriales</taxon>
        <taxon>Vicingaceae</taxon>
        <taxon>Vicingus</taxon>
    </lineage>
</organism>
<dbReference type="SUPFAM" id="SSF81606">
    <property type="entry name" value="PP2C-like"/>
    <property type="match status" value="1"/>
</dbReference>
<dbReference type="OrthoDB" id="9763484at2"/>
<evidence type="ECO:0000313" key="4">
    <source>
        <dbReference type="Proteomes" id="UP000321721"/>
    </source>
</evidence>
<proteinExistence type="predicted"/>
<dbReference type="PANTHER" id="PTHR43156:SF2">
    <property type="entry name" value="STAGE II SPORULATION PROTEIN E"/>
    <property type="match status" value="1"/>
</dbReference>
<dbReference type="PANTHER" id="PTHR43156">
    <property type="entry name" value="STAGE II SPORULATION PROTEIN E-RELATED"/>
    <property type="match status" value="1"/>
</dbReference>
<reference evidence="3 4" key="1">
    <citation type="submission" date="2019-08" db="EMBL/GenBank/DDBJ databases">
        <title>Genome of Vicingus serpentipes NCIMB 15042.</title>
        <authorList>
            <person name="Bowman J.P."/>
        </authorList>
    </citation>
    <scope>NUCLEOTIDE SEQUENCE [LARGE SCALE GENOMIC DNA]</scope>
    <source>
        <strain evidence="3 4">NCIMB 15042</strain>
    </source>
</reference>
<dbReference type="RefSeq" id="WP_147100377.1">
    <property type="nucleotide sequence ID" value="NZ_VOOS01000003.1"/>
</dbReference>
<protein>
    <submittedName>
        <fullName evidence="3">PP2C family protein-serine/threonine phosphatase</fullName>
    </submittedName>
</protein>
<gene>
    <name evidence="3" type="ORF">FRY74_08170</name>
</gene>
<comment type="caution">
    <text evidence="3">The sequence shown here is derived from an EMBL/GenBank/DDBJ whole genome shotgun (WGS) entry which is preliminary data.</text>
</comment>
<feature type="domain" description="PPM-type phosphatase" evidence="2">
    <location>
        <begin position="190"/>
        <end position="406"/>
    </location>
</feature>
<dbReference type="SMART" id="SM00331">
    <property type="entry name" value="PP2C_SIG"/>
    <property type="match status" value="1"/>
</dbReference>
<dbReference type="AlphaFoldDB" id="A0A5C6RTQ6"/>
<dbReference type="InterPro" id="IPR001932">
    <property type="entry name" value="PPM-type_phosphatase-like_dom"/>
</dbReference>
<dbReference type="GO" id="GO:0016791">
    <property type="term" value="F:phosphatase activity"/>
    <property type="evidence" value="ECO:0007669"/>
    <property type="project" value="TreeGrafter"/>
</dbReference>
<evidence type="ECO:0000313" key="3">
    <source>
        <dbReference type="EMBL" id="TXB65389.1"/>
    </source>
</evidence>